<gene>
    <name evidence="1" type="ORF">O3P16_07975</name>
</gene>
<dbReference type="RefSeq" id="WP_407031067.1">
    <property type="nucleotide sequence ID" value="NZ_JAQGEF010000007.1"/>
</dbReference>
<sequence>MKQELIQKICENHGVVTMVDGAEIFAIIEIYNGITRMAETEKVNVTGFSSGKLATLLGY</sequence>
<dbReference type="EMBL" id="JAQGEF010000007">
    <property type="protein sequence ID" value="MDA3614742.1"/>
    <property type="molecule type" value="Genomic_DNA"/>
</dbReference>
<proteinExistence type="predicted"/>
<evidence type="ECO:0000313" key="1">
    <source>
        <dbReference type="EMBL" id="MDA3614742.1"/>
    </source>
</evidence>
<dbReference type="Proteomes" id="UP001210231">
    <property type="component" value="Unassembled WGS sequence"/>
</dbReference>
<name>A0ABT4UK98_9BACT</name>
<comment type="caution">
    <text evidence="1">The sequence shown here is derived from an EMBL/GenBank/DDBJ whole genome shotgun (WGS) entry which is preliminary data.</text>
</comment>
<organism evidence="1 2">
    <name type="scientific">Polluticaenibacter yanchengensis</name>
    <dbReference type="NCBI Taxonomy" id="3014562"/>
    <lineage>
        <taxon>Bacteria</taxon>
        <taxon>Pseudomonadati</taxon>
        <taxon>Bacteroidota</taxon>
        <taxon>Chitinophagia</taxon>
        <taxon>Chitinophagales</taxon>
        <taxon>Chitinophagaceae</taxon>
        <taxon>Polluticaenibacter</taxon>
    </lineage>
</organism>
<keyword evidence="2" id="KW-1185">Reference proteome</keyword>
<evidence type="ECO:0000313" key="2">
    <source>
        <dbReference type="Proteomes" id="UP001210231"/>
    </source>
</evidence>
<accession>A0ABT4UK98</accession>
<reference evidence="1 2" key="1">
    <citation type="submission" date="2022-12" db="EMBL/GenBank/DDBJ databases">
        <title>Chitinophagaceae gen. sp. nov., a new member of the family Chitinophagaceae, isolated from soil in a chemical factory.</title>
        <authorList>
            <person name="Ke Z."/>
        </authorList>
    </citation>
    <scope>NUCLEOTIDE SEQUENCE [LARGE SCALE GENOMIC DNA]</scope>
    <source>
        <strain evidence="1 2">LY-5</strain>
    </source>
</reference>
<protein>
    <submittedName>
        <fullName evidence="1">Uncharacterized protein</fullName>
    </submittedName>
</protein>